<gene>
    <name evidence="2" type="ORF">BGC07_16030</name>
</gene>
<dbReference type="PRINTS" id="PR00111">
    <property type="entry name" value="ABHYDROLASE"/>
</dbReference>
<protein>
    <recommendedName>
        <fullName evidence="1">AB hydrolase-1 domain-containing protein</fullName>
    </recommendedName>
</protein>
<proteinExistence type="predicted"/>
<dbReference type="PANTHER" id="PTHR43433">
    <property type="entry name" value="HYDROLASE, ALPHA/BETA FOLD FAMILY PROTEIN"/>
    <property type="match status" value="1"/>
</dbReference>
<dbReference type="Pfam" id="PF00561">
    <property type="entry name" value="Abhydrolase_1"/>
    <property type="match status" value="1"/>
</dbReference>
<evidence type="ECO:0000313" key="3">
    <source>
        <dbReference type="Proteomes" id="UP000094329"/>
    </source>
</evidence>
<comment type="caution">
    <text evidence="2">The sequence shown here is derived from an EMBL/GenBank/DDBJ whole genome shotgun (WGS) entry which is preliminary data.</text>
</comment>
<dbReference type="InterPro" id="IPR029058">
    <property type="entry name" value="AB_hydrolase_fold"/>
</dbReference>
<dbReference type="Gene3D" id="3.40.50.1820">
    <property type="entry name" value="alpha/beta hydrolase"/>
    <property type="match status" value="1"/>
</dbReference>
<dbReference type="InterPro" id="IPR000073">
    <property type="entry name" value="AB_hydrolase_1"/>
</dbReference>
<feature type="domain" description="AB hydrolase-1" evidence="1">
    <location>
        <begin position="11"/>
        <end position="232"/>
    </location>
</feature>
<evidence type="ECO:0000313" key="2">
    <source>
        <dbReference type="EMBL" id="ODN41603.1"/>
    </source>
</evidence>
<name>A0ABX3A1U9_9GAMM</name>
<accession>A0ABX3A1U9</accession>
<organism evidence="2 3">
    <name type="scientific">Piscirickettsia litoralis</name>
    <dbReference type="NCBI Taxonomy" id="1891921"/>
    <lineage>
        <taxon>Bacteria</taxon>
        <taxon>Pseudomonadati</taxon>
        <taxon>Pseudomonadota</taxon>
        <taxon>Gammaproteobacteria</taxon>
        <taxon>Thiotrichales</taxon>
        <taxon>Piscirickettsiaceae</taxon>
        <taxon>Piscirickettsia</taxon>
    </lineage>
</organism>
<dbReference type="SUPFAM" id="SSF53474">
    <property type="entry name" value="alpha/beta-Hydrolases"/>
    <property type="match status" value="1"/>
</dbReference>
<dbReference type="PANTHER" id="PTHR43433:SF5">
    <property type="entry name" value="AB HYDROLASE-1 DOMAIN-CONTAINING PROTEIN"/>
    <property type="match status" value="1"/>
</dbReference>
<dbReference type="RefSeq" id="WP_069314067.1">
    <property type="nucleotide sequence ID" value="NZ_MDTU01000002.1"/>
</dbReference>
<keyword evidence="3" id="KW-1185">Reference proteome</keyword>
<reference evidence="2 3" key="1">
    <citation type="submission" date="2016-08" db="EMBL/GenBank/DDBJ databases">
        <title>Draft genome sequence of Candidatus Piscirickettsia litoralis, from seawater.</title>
        <authorList>
            <person name="Wan X."/>
            <person name="Lee A.J."/>
            <person name="Hou S."/>
            <person name="Donachie S.P."/>
        </authorList>
    </citation>
    <scope>NUCLEOTIDE SEQUENCE [LARGE SCALE GENOMIC DNA]</scope>
    <source>
        <strain evidence="2 3">Y2</strain>
    </source>
</reference>
<dbReference type="Proteomes" id="UP000094329">
    <property type="component" value="Unassembled WGS sequence"/>
</dbReference>
<dbReference type="EMBL" id="MDTU01000002">
    <property type="protein sequence ID" value="ODN41603.1"/>
    <property type="molecule type" value="Genomic_DNA"/>
</dbReference>
<evidence type="ECO:0000259" key="1">
    <source>
        <dbReference type="Pfam" id="PF00561"/>
    </source>
</evidence>
<sequence>MGVYYTNPVTPRNVFDSLLVEHFEVLSFDPRGIGQSNSPNEQPTMLDYAEDMKKLMDALGWSDAYILGESFGGMVAQEFALNFSACVKKLVLIVTSSGGAGGSSFPYHEHDISAMNDEEKAHFWVQCSDTRLESEGWKEANTQKYHQQFSAYYKVFKMSRANPNNALFSSRQISARKHHDTYERLSAIDVETYICGGHFDKTAPINNQLSLLNQIPNARLTMFHGSHMLLWQDNFSFKSIAQFLINK</sequence>
<dbReference type="InterPro" id="IPR050471">
    <property type="entry name" value="AB_hydrolase"/>
</dbReference>